<dbReference type="EMBL" id="CP053435">
    <property type="protein sequence ID" value="QJW90113.1"/>
    <property type="molecule type" value="Genomic_DNA"/>
</dbReference>
<evidence type="ECO:0000313" key="1">
    <source>
        <dbReference type="EMBL" id="QJW90113.1"/>
    </source>
</evidence>
<sequence>MNGTLASYIDLLTPWIPTELISPPYLHHIRRISQRLPALSFGCFECWLAAEEPRVDFNVAIAGKLNEHRTVADWVARLPQPDAEAQTSALRNLQTICSTWSSPGFFLSSHIRILWLVYDIVNPLSVVSVPWLYVHFRENQFMNDAVVRPEIILQTLALIANRPISAKTGAIRAFLESIPSRIQIRAVGLPSNRGDNLLRIYLVMQTYADLQRFITEHAWPGDVNALEQQMSPLIHHCDFFALLIDVNPAIQPKIGIECWFNDAQTQDKLISFTNRLLEAGLCSSQKQAALLRWNGRFETKTSPLLWSSPDSIPHTTTEPQRVVIRKMAQYVKLVYEPGKPVVAKGYLYFDRLLKGG</sequence>
<accession>A0A6M5YA87</accession>
<reference evidence="1 2" key="1">
    <citation type="submission" date="2020-05" db="EMBL/GenBank/DDBJ databases">
        <title>Genome sequencing of Spirosoma sp. TS118.</title>
        <authorList>
            <person name="Lee J.-H."/>
            <person name="Jeong S."/>
            <person name="Zhao L."/>
            <person name="Jung J.-H."/>
            <person name="Kim M.-K."/>
            <person name="Lim S."/>
        </authorList>
    </citation>
    <scope>NUCLEOTIDE SEQUENCE [LARGE SCALE GENOMIC DNA]</scope>
    <source>
        <strain evidence="1 2">TS118</strain>
    </source>
</reference>
<evidence type="ECO:0000313" key="2">
    <source>
        <dbReference type="Proteomes" id="UP000502756"/>
    </source>
</evidence>
<dbReference type="KEGG" id="stae:HNV11_12365"/>
<dbReference type="Proteomes" id="UP000502756">
    <property type="component" value="Chromosome"/>
</dbReference>
<dbReference type="RefSeq" id="WP_171739957.1">
    <property type="nucleotide sequence ID" value="NZ_CP053435.1"/>
</dbReference>
<organism evidence="1 2">
    <name type="scientific">Spirosoma taeanense</name>
    <dbReference type="NCBI Taxonomy" id="2735870"/>
    <lineage>
        <taxon>Bacteria</taxon>
        <taxon>Pseudomonadati</taxon>
        <taxon>Bacteroidota</taxon>
        <taxon>Cytophagia</taxon>
        <taxon>Cytophagales</taxon>
        <taxon>Cytophagaceae</taxon>
        <taxon>Spirosoma</taxon>
    </lineage>
</organism>
<protein>
    <submittedName>
        <fullName evidence="1">Uncharacterized protein</fullName>
    </submittedName>
</protein>
<gene>
    <name evidence="1" type="ORF">HNV11_12365</name>
</gene>
<name>A0A6M5YA87_9BACT</name>
<proteinExistence type="predicted"/>
<keyword evidence="2" id="KW-1185">Reference proteome</keyword>
<dbReference type="AlphaFoldDB" id="A0A6M5YA87"/>